<dbReference type="GeneID" id="96778148"/>
<reference evidence="1 2" key="1">
    <citation type="submission" date="2019-08" db="EMBL/GenBank/DDBJ databases">
        <title>In-depth cultivation of the pig gut microbiome towards novel bacterial diversity and tailored functional studies.</title>
        <authorList>
            <person name="Wylensek D."/>
            <person name="Hitch T.C.A."/>
            <person name="Clavel T."/>
        </authorList>
    </citation>
    <scope>NUCLEOTIDE SEQUENCE [LARGE SCALE GENOMIC DNA]</scope>
    <source>
        <strain evidence="1 2">WCA-693-APC-5D-A</strain>
    </source>
</reference>
<comment type="caution">
    <text evidence="1">The sequence shown here is derived from an EMBL/GenBank/DDBJ whole genome shotgun (WGS) entry which is preliminary data.</text>
</comment>
<evidence type="ECO:0000313" key="2">
    <source>
        <dbReference type="Proteomes" id="UP000433181"/>
    </source>
</evidence>
<sequence>MLDTMKDWFFDHVLADGEIGITDDTHKAVIEEVELGDDRVQRNVQYILKENPDCKLRRLGFTIPEVKKLMAGE</sequence>
<gene>
    <name evidence="1" type="ORF">FYJ84_04415</name>
</gene>
<keyword evidence="2" id="KW-1185">Reference proteome</keyword>
<dbReference type="Proteomes" id="UP000433181">
    <property type="component" value="Unassembled WGS sequence"/>
</dbReference>
<dbReference type="RefSeq" id="WP_154406392.1">
    <property type="nucleotide sequence ID" value="NZ_VUNR01000005.1"/>
</dbReference>
<proteinExistence type="predicted"/>
<dbReference type="AlphaFoldDB" id="A0A6I2U9R8"/>
<dbReference type="EMBL" id="VUNR01000005">
    <property type="protein sequence ID" value="MSU08233.1"/>
    <property type="molecule type" value="Genomic_DNA"/>
</dbReference>
<name>A0A6I2U9R8_9FIRM</name>
<evidence type="ECO:0000313" key="1">
    <source>
        <dbReference type="EMBL" id="MSU08233.1"/>
    </source>
</evidence>
<organism evidence="1 2">
    <name type="scientific">Anaerovibrio slackiae</name>
    <dbReference type="NCBI Taxonomy" id="2652309"/>
    <lineage>
        <taxon>Bacteria</taxon>
        <taxon>Bacillati</taxon>
        <taxon>Bacillota</taxon>
        <taxon>Negativicutes</taxon>
        <taxon>Selenomonadales</taxon>
        <taxon>Selenomonadaceae</taxon>
        <taxon>Anaerovibrio</taxon>
    </lineage>
</organism>
<accession>A0A6I2U9R8</accession>
<protein>
    <submittedName>
        <fullName evidence="1">Uncharacterized protein</fullName>
    </submittedName>
</protein>